<evidence type="ECO:0000313" key="1">
    <source>
        <dbReference type="EMBL" id="GCE18312.1"/>
    </source>
</evidence>
<accession>A0A402AGT7</accession>
<comment type="caution">
    <text evidence="1">The sequence shown here is derived from an EMBL/GenBank/DDBJ whole genome shotgun (WGS) entry which is preliminary data.</text>
</comment>
<organism evidence="1 2">
    <name type="scientific">Dictyobacter kobayashii</name>
    <dbReference type="NCBI Taxonomy" id="2014872"/>
    <lineage>
        <taxon>Bacteria</taxon>
        <taxon>Bacillati</taxon>
        <taxon>Chloroflexota</taxon>
        <taxon>Ktedonobacteria</taxon>
        <taxon>Ktedonobacterales</taxon>
        <taxon>Dictyobacteraceae</taxon>
        <taxon>Dictyobacter</taxon>
    </lineage>
</organism>
<dbReference type="Proteomes" id="UP000287188">
    <property type="component" value="Unassembled WGS sequence"/>
</dbReference>
<gene>
    <name evidence="1" type="ORF">KDK_21120</name>
</gene>
<keyword evidence="2" id="KW-1185">Reference proteome</keyword>
<protein>
    <submittedName>
        <fullName evidence="1">Uncharacterized protein</fullName>
    </submittedName>
</protein>
<dbReference type="AlphaFoldDB" id="A0A402AGT7"/>
<sequence length="60" mass="6974">MTIFPIFIIQPLGDAEKKQIASNAHIPARDITLYTTKQYTELCEPDRQERTERSTVIPRK</sequence>
<name>A0A402AGT7_9CHLR</name>
<evidence type="ECO:0000313" key="2">
    <source>
        <dbReference type="Proteomes" id="UP000287188"/>
    </source>
</evidence>
<dbReference type="EMBL" id="BIFS01000001">
    <property type="protein sequence ID" value="GCE18312.1"/>
    <property type="molecule type" value="Genomic_DNA"/>
</dbReference>
<proteinExistence type="predicted"/>
<reference evidence="2" key="1">
    <citation type="submission" date="2018-12" db="EMBL/GenBank/DDBJ databases">
        <title>Tengunoibacter tsumagoiensis gen. nov., sp. nov., Dictyobacter kobayashii sp. nov., D. alpinus sp. nov., and D. joshuensis sp. nov. and description of Dictyobacteraceae fam. nov. within the order Ktedonobacterales isolated from Tengu-no-mugimeshi.</title>
        <authorList>
            <person name="Wang C.M."/>
            <person name="Zheng Y."/>
            <person name="Sakai Y."/>
            <person name="Toyoda A."/>
            <person name="Minakuchi Y."/>
            <person name="Abe K."/>
            <person name="Yokota A."/>
            <person name="Yabe S."/>
        </authorList>
    </citation>
    <scope>NUCLEOTIDE SEQUENCE [LARGE SCALE GENOMIC DNA]</scope>
    <source>
        <strain evidence="2">Uno11</strain>
    </source>
</reference>